<dbReference type="InterPro" id="IPR029079">
    <property type="entry name" value="Imm43"/>
</dbReference>
<protein>
    <recommendedName>
        <fullName evidence="1">Immunity protein 43 domain-containing protein</fullName>
    </recommendedName>
</protein>
<dbReference type="Pfam" id="PF15570">
    <property type="entry name" value="Imm43"/>
    <property type="match status" value="1"/>
</dbReference>
<accession>A0ABX7R407</accession>
<reference evidence="2 3" key="1">
    <citation type="submission" date="2021-03" db="EMBL/GenBank/DDBJ databases">
        <title>Novel species identification of genus Shewanella.</title>
        <authorList>
            <person name="Liu G."/>
            <person name="Zhang Q."/>
        </authorList>
    </citation>
    <scope>NUCLEOTIDE SEQUENCE [LARGE SCALE GENOMIC DNA]</scope>
    <source>
        <strain evidence="2 3">FJAT-52962</strain>
    </source>
</reference>
<dbReference type="EMBL" id="CP071502">
    <property type="protein sequence ID" value="QSX37550.1"/>
    <property type="molecule type" value="Genomic_DNA"/>
</dbReference>
<keyword evidence="3" id="KW-1185">Reference proteome</keyword>
<evidence type="ECO:0000259" key="1">
    <source>
        <dbReference type="Pfam" id="PF15570"/>
    </source>
</evidence>
<dbReference type="Proteomes" id="UP000663207">
    <property type="component" value="Chromosome"/>
</dbReference>
<sequence>MMQDDYYVLFNDKKSPYQHVFLPGILSTLPGNEPQTSKLSFPYDVPQMAQEKLYFNFNESLPLRFDYREHRGHIVSPAVLEVLEHLKLAPHYKKHLTIYMKGMATDHDYWYLAFDRGSWDKGVQQNPERVFFDEENSDTQLDRDGWPLPTGHIALTTEAVKYDVFQLINIGCINSYMVCSADAKAKLEAVGIKGARFVPLQQAFAVYLKDEINRDLSELLPKVKKVAKPWFADVGKKSE</sequence>
<evidence type="ECO:0000313" key="3">
    <source>
        <dbReference type="Proteomes" id="UP000663207"/>
    </source>
</evidence>
<evidence type="ECO:0000313" key="2">
    <source>
        <dbReference type="EMBL" id="QSX37550.1"/>
    </source>
</evidence>
<organism evidence="2 3">
    <name type="scientific">Shewanella sedimentimangrovi</name>
    <dbReference type="NCBI Taxonomy" id="2814293"/>
    <lineage>
        <taxon>Bacteria</taxon>
        <taxon>Pseudomonadati</taxon>
        <taxon>Pseudomonadota</taxon>
        <taxon>Gammaproteobacteria</taxon>
        <taxon>Alteromonadales</taxon>
        <taxon>Shewanellaceae</taxon>
        <taxon>Shewanella</taxon>
    </lineage>
</organism>
<name>A0ABX7R407_9GAMM</name>
<gene>
    <name evidence="2" type="ORF">JYB85_01510</name>
</gene>
<proteinExistence type="predicted"/>
<dbReference type="RefSeq" id="WP_207380753.1">
    <property type="nucleotide sequence ID" value="NZ_CP071502.1"/>
</dbReference>
<feature type="domain" description="Immunity protein 43" evidence="1">
    <location>
        <begin position="36"/>
        <end position="209"/>
    </location>
</feature>